<feature type="transmembrane region" description="Helical" evidence="7">
    <location>
        <begin position="324"/>
        <end position="342"/>
    </location>
</feature>
<accession>A0A4W4FW56</accession>
<dbReference type="Ensembl" id="ENSEEET00000028881.2">
    <property type="protein sequence ID" value="ENSEEEP00000028553.2"/>
    <property type="gene ID" value="ENSEEEG00000013716.2"/>
</dbReference>
<dbReference type="PANTHER" id="PTHR11730:SF120">
    <property type="entry name" value="RH BLOOD GROUP, D ANTIGEN"/>
    <property type="match status" value="1"/>
</dbReference>
<dbReference type="GeneTree" id="ENSGT00950000182844"/>
<protein>
    <recommendedName>
        <fullName evidence="8">Ammonium transporter AmtB-like domain-containing protein</fullName>
    </recommendedName>
</protein>
<feature type="transmembrane region" description="Helical" evidence="7">
    <location>
        <begin position="119"/>
        <end position="137"/>
    </location>
</feature>
<feature type="transmembrane region" description="Helical" evidence="7">
    <location>
        <begin position="52"/>
        <end position="73"/>
    </location>
</feature>
<dbReference type="InterPro" id="IPR002229">
    <property type="entry name" value="RhesusRHD"/>
</dbReference>
<feature type="domain" description="Ammonium transporter AmtB-like" evidence="8">
    <location>
        <begin position="24"/>
        <end position="390"/>
    </location>
</feature>
<evidence type="ECO:0000256" key="3">
    <source>
        <dbReference type="ARBA" id="ARBA00022692"/>
    </source>
</evidence>
<dbReference type="GeneID" id="113589514"/>
<evidence type="ECO:0000313" key="10">
    <source>
        <dbReference type="Proteomes" id="UP000314983"/>
    </source>
</evidence>
<dbReference type="CTD" id="6007"/>
<keyword evidence="4 7" id="KW-1133">Transmembrane helix</keyword>
<reference evidence="10" key="1">
    <citation type="journal article" date="2014" name="Science">
        <title>Nonhuman genetics. Genomic basis for the convergent evolution of electric organs.</title>
        <authorList>
            <person name="Gallant J.R."/>
            <person name="Traeger L.L."/>
            <person name="Volkening J.D."/>
            <person name="Moffett H."/>
            <person name="Chen P.H."/>
            <person name="Novina C.D."/>
            <person name="Phillips G.N.Jr."/>
            <person name="Anand R."/>
            <person name="Wells G.B."/>
            <person name="Pinch M."/>
            <person name="Guth R."/>
            <person name="Unguez G.A."/>
            <person name="Albert J.S."/>
            <person name="Zakon H.H."/>
            <person name="Samanta M.P."/>
            <person name="Sussman M.R."/>
        </authorList>
    </citation>
    <scope>NUCLEOTIDE SEQUENCE [LARGE SCALE GENOMIC DNA]</scope>
</reference>
<dbReference type="GO" id="GO:0008519">
    <property type="term" value="F:ammonium channel activity"/>
    <property type="evidence" value="ECO:0007669"/>
    <property type="project" value="InterPro"/>
</dbReference>
<evidence type="ECO:0000313" key="9">
    <source>
        <dbReference type="Ensembl" id="ENSEEEP00000028553.2"/>
    </source>
</evidence>
<dbReference type="Proteomes" id="UP000314983">
    <property type="component" value="Chromosome 11"/>
</dbReference>
<comment type="function">
    <text evidence="6">Functions as an ammonia transporter. May play a role in the elimination of ammonia in the gill.</text>
</comment>
<comment type="similarity">
    <text evidence="2">Belongs to the ammonium transporter (TC 2.A.49) family. Rh subfamily.</text>
</comment>
<dbReference type="Pfam" id="PF00909">
    <property type="entry name" value="Ammonium_transp"/>
    <property type="match status" value="1"/>
</dbReference>
<reference evidence="10" key="2">
    <citation type="journal article" date="2017" name="Sci. Adv.">
        <title>A tail of two voltages: Proteomic comparison of the three electric organs of the electric eel.</title>
        <authorList>
            <person name="Traeger L.L."/>
            <person name="Sabat G."/>
            <person name="Barrett-Wilt G.A."/>
            <person name="Wells G.B."/>
            <person name="Sussman M.R."/>
        </authorList>
    </citation>
    <scope>NUCLEOTIDE SEQUENCE [LARGE SCALE GENOMIC DNA]</scope>
</reference>
<dbReference type="PRINTS" id="PR00342">
    <property type="entry name" value="RHESUSRHD"/>
</dbReference>
<evidence type="ECO:0000256" key="5">
    <source>
        <dbReference type="ARBA" id="ARBA00023136"/>
    </source>
</evidence>
<feature type="transmembrane region" description="Helical" evidence="7">
    <location>
        <begin position="267"/>
        <end position="286"/>
    </location>
</feature>
<dbReference type="STRING" id="8005.ENSEEEP00000028553"/>
<dbReference type="OMA" id="IHVFATY"/>
<evidence type="ECO:0000256" key="1">
    <source>
        <dbReference type="ARBA" id="ARBA00004141"/>
    </source>
</evidence>
<dbReference type="GO" id="GO:0097272">
    <property type="term" value="P:ammonium homeostasis"/>
    <property type="evidence" value="ECO:0007669"/>
    <property type="project" value="TreeGrafter"/>
</dbReference>
<proteinExistence type="inferred from homology"/>
<feature type="transmembrane region" description="Helical" evidence="7">
    <location>
        <begin position="12"/>
        <end position="32"/>
    </location>
</feature>
<evidence type="ECO:0000256" key="7">
    <source>
        <dbReference type="SAM" id="Phobius"/>
    </source>
</evidence>
<dbReference type="PANTHER" id="PTHR11730">
    <property type="entry name" value="AMMONIUM TRANSPORTER"/>
    <property type="match status" value="1"/>
</dbReference>
<reference evidence="9" key="5">
    <citation type="submission" date="2025-09" db="UniProtKB">
        <authorList>
            <consortium name="Ensembl"/>
        </authorList>
    </citation>
    <scope>IDENTIFICATION</scope>
</reference>
<feature type="transmembrane region" description="Helical" evidence="7">
    <location>
        <begin position="362"/>
        <end position="388"/>
    </location>
</feature>
<sequence>MAPHYAPSLWARLPAMALMLEIIFIVLFAFFVETEEFKKTKNQEFLYLYANFQDVHVIVFLGFGFMSMFLVRYGFSGTGFGLLVAAMVVQWATFINAFLSSFHSSHFKWPVQINLNSLVNAELCAASALVAMGAVHGKTNPAQLLLLGLLEVTGLVVNQGLIKKLFKNDTFNTTMQLHVFGALFGVMTSWVLYRSEAEPRHEKEKFDSKTGLFSTLGMLLLWMFWPSINFVEAQEIRIMYSTYLSLAVSAVTAMALSVLLSPKGKINLVHVQGAALAGGVAIGAIRTVLDPWVAMVIGMCATLLSTLGFRYMKDHMLFAFECHDTCGVLSVHAIPGILGWFADLFLQLVNTDDATIAIRFAVHYICILLISVSMSLVTGTITGFLLKLKFWKPQQDRKCFDDQAFWEFPHLAVHN</sequence>
<feature type="transmembrane region" description="Helical" evidence="7">
    <location>
        <begin position="80"/>
        <end position="99"/>
    </location>
</feature>
<evidence type="ECO:0000256" key="6">
    <source>
        <dbReference type="ARBA" id="ARBA00025220"/>
    </source>
</evidence>
<name>A0A4W4FW56_ELEEL</name>
<gene>
    <name evidence="9" type="primary">rhd</name>
</gene>
<dbReference type="InterPro" id="IPR029020">
    <property type="entry name" value="Ammonium/urea_transptr"/>
</dbReference>
<dbReference type="KEGG" id="eee:113589514"/>
<dbReference type="AlphaFoldDB" id="A0A4W4FW56"/>
<keyword evidence="10" id="KW-1185">Reference proteome</keyword>
<organism evidence="9 10">
    <name type="scientific">Electrophorus electricus</name>
    <name type="common">Electric eel</name>
    <name type="synonym">Gymnotus electricus</name>
    <dbReference type="NCBI Taxonomy" id="8005"/>
    <lineage>
        <taxon>Eukaryota</taxon>
        <taxon>Metazoa</taxon>
        <taxon>Chordata</taxon>
        <taxon>Craniata</taxon>
        <taxon>Vertebrata</taxon>
        <taxon>Euteleostomi</taxon>
        <taxon>Actinopterygii</taxon>
        <taxon>Neopterygii</taxon>
        <taxon>Teleostei</taxon>
        <taxon>Ostariophysi</taxon>
        <taxon>Gymnotiformes</taxon>
        <taxon>Gymnotoidei</taxon>
        <taxon>Gymnotidae</taxon>
        <taxon>Electrophorus</taxon>
    </lineage>
</organism>
<comment type="subcellular location">
    <subcellularLocation>
        <location evidence="1">Membrane</location>
        <topology evidence="1">Multi-pass membrane protein</topology>
    </subcellularLocation>
</comment>
<reference evidence="9" key="4">
    <citation type="submission" date="2025-08" db="UniProtKB">
        <authorList>
            <consortium name="Ensembl"/>
        </authorList>
    </citation>
    <scope>IDENTIFICATION</scope>
</reference>
<evidence type="ECO:0000256" key="2">
    <source>
        <dbReference type="ARBA" id="ARBA00011036"/>
    </source>
</evidence>
<evidence type="ECO:0000259" key="8">
    <source>
        <dbReference type="Pfam" id="PF00909"/>
    </source>
</evidence>
<keyword evidence="3 7" id="KW-0812">Transmembrane</keyword>
<reference evidence="9" key="3">
    <citation type="submission" date="2020-05" db="EMBL/GenBank/DDBJ databases">
        <title>Electrophorus electricus (electric eel) genome, fEleEle1, primary haplotype.</title>
        <authorList>
            <person name="Myers G."/>
            <person name="Meyer A."/>
            <person name="Fedrigo O."/>
            <person name="Formenti G."/>
            <person name="Rhie A."/>
            <person name="Tracey A."/>
            <person name="Sims Y."/>
            <person name="Jarvis E.D."/>
        </authorList>
    </citation>
    <scope>NUCLEOTIDE SEQUENCE [LARGE SCALE GENOMIC DNA]</scope>
</reference>
<dbReference type="Gene3D" id="1.10.3430.10">
    <property type="entry name" value="Ammonium transporter AmtB like domains"/>
    <property type="match status" value="1"/>
</dbReference>
<keyword evidence="5 7" id="KW-0472">Membrane</keyword>
<feature type="transmembrane region" description="Helical" evidence="7">
    <location>
        <begin position="240"/>
        <end position="260"/>
    </location>
</feature>
<dbReference type="RefSeq" id="XP_026885015.2">
    <property type="nucleotide sequence ID" value="XM_027029214.2"/>
</dbReference>
<feature type="transmembrane region" description="Helical" evidence="7">
    <location>
        <begin position="174"/>
        <end position="192"/>
    </location>
</feature>
<feature type="transmembrane region" description="Helical" evidence="7">
    <location>
        <begin position="292"/>
        <end position="312"/>
    </location>
</feature>
<evidence type="ECO:0000256" key="4">
    <source>
        <dbReference type="ARBA" id="ARBA00022989"/>
    </source>
</evidence>
<dbReference type="InterPro" id="IPR024041">
    <property type="entry name" value="NH4_transpt_AmtB-like_dom"/>
</dbReference>
<feature type="transmembrane region" description="Helical" evidence="7">
    <location>
        <begin position="212"/>
        <end position="228"/>
    </location>
</feature>
<dbReference type="GO" id="GO:0005886">
    <property type="term" value="C:plasma membrane"/>
    <property type="evidence" value="ECO:0007669"/>
    <property type="project" value="InterPro"/>
</dbReference>
<dbReference type="SUPFAM" id="SSF111352">
    <property type="entry name" value="Ammonium transporter"/>
    <property type="match status" value="1"/>
</dbReference>